<evidence type="ECO:0000259" key="1">
    <source>
        <dbReference type="PROSITE" id="PS50006"/>
    </source>
</evidence>
<dbReference type="SMART" id="SM00240">
    <property type="entry name" value="FHA"/>
    <property type="match status" value="1"/>
</dbReference>
<evidence type="ECO:0000313" key="2">
    <source>
        <dbReference type="EMBL" id="KAJ6431268.1"/>
    </source>
</evidence>
<gene>
    <name evidence="2" type="ORF">OIU84_018704</name>
</gene>
<dbReference type="Gene3D" id="2.60.200.20">
    <property type="match status" value="1"/>
</dbReference>
<dbReference type="InterPro" id="IPR000253">
    <property type="entry name" value="FHA_dom"/>
</dbReference>
<name>A0AAD6KXD2_9ROSI</name>
<organism evidence="2 3">
    <name type="scientific">Salix udensis</name>
    <dbReference type="NCBI Taxonomy" id="889485"/>
    <lineage>
        <taxon>Eukaryota</taxon>
        <taxon>Viridiplantae</taxon>
        <taxon>Streptophyta</taxon>
        <taxon>Embryophyta</taxon>
        <taxon>Tracheophyta</taxon>
        <taxon>Spermatophyta</taxon>
        <taxon>Magnoliopsida</taxon>
        <taxon>eudicotyledons</taxon>
        <taxon>Gunneridae</taxon>
        <taxon>Pentapetalae</taxon>
        <taxon>rosids</taxon>
        <taxon>fabids</taxon>
        <taxon>Malpighiales</taxon>
        <taxon>Salicaceae</taxon>
        <taxon>Saliceae</taxon>
        <taxon>Salix</taxon>
    </lineage>
</organism>
<dbReference type="PROSITE" id="PS50006">
    <property type="entry name" value="FHA_DOMAIN"/>
    <property type="match status" value="1"/>
</dbReference>
<dbReference type="EMBL" id="JAPFFJ010000003">
    <property type="protein sequence ID" value="KAJ6431268.1"/>
    <property type="molecule type" value="Genomic_DNA"/>
</dbReference>
<feature type="domain" description="FHA" evidence="1">
    <location>
        <begin position="28"/>
        <end position="78"/>
    </location>
</feature>
<reference evidence="2 3" key="1">
    <citation type="journal article" date="2023" name="Int. J. Mol. Sci.">
        <title>De Novo Assembly and Annotation of 11 Diverse Shrub Willow (Salix) Genomes Reveals Novel Gene Organization in Sex-Linked Regions.</title>
        <authorList>
            <person name="Hyden B."/>
            <person name="Feng K."/>
            <person name="Yates T.B."/>
            <person name="Jawdy S."/>
            <person name="Cereghino C."/>
            <person name="Smart L.B."/>
            <person name="Muchero W."/>
        </authorList>
    </citation>
    <scope>NUCLEOTIDE SEQUENCE [LARGE SCALE GENOMIC DNA]</scope>
    <source>
        <tissue evidence="2">Shoot tip</tissue>
    </source>
</reference>
<dbReference type="SUPFAM" id="SSF49879">
    <property type="entry name" value="SMAD/FHA domain"/>
    <property type="match status" value="1"/>
</dbReference>
<dbReference type="InterPro" id="IPR050923">
    <property type="entry name" value="Cell_Proc_Reg/RNA_Proc"/>
</dbReference>
<dbReference type="PANTHER" id="PTHR23308">
    <property type="entry name" value="NUCLEAR INHIBITOR OF PROTEIN PHOSPHATASE-1"/>
    <property type="match status" value="1"/>
</dbReference>
<evidence type="ECO:0000313" key="3">
    <source>
        <dbReference type="Proteomes" id="UP001162972"/>
    </source>
</evidence>
<keyword evidence="3" id="KW-1185">Reference proteome</keyword>
<sequence>MEPPILKLTMVQGPREGETLEFRPRSTVRIGRVVRGNNVTIKDAGVSSKHLVIVSESGKWSLQDLDSSNGTTLNSSILSPYKSFDIRDGDTIKLGESTSILVQFNVHEETSQLRRNPRRRVAANRSRRGIEEEKEYAENLEEENVEKFEVESELIVPESRGKGRPRRAKVMEKELDSVEVPAENVQCDVVDVKEKVDLGINVQEEVKEVANEPRGMALRMMISEAPVGANESSEKGKELPDLEKMTLEEWFDSMEVDLPKQILEVTEEIVEGMRRKAERVREYMIEQKKKQGVGNVG</sequence>
<protein>
    <recommendedName>
        <fullName evidence="1">FHA domain-containing protein</fullName>
    </recommendedName>
</protein>
<accession>A0AAD6KXD2</accession>
<comment type="caution">
    <text evidence="2">The sequence shown here is derived from an EMBL/GenBank/DDBJ whole genome shotgun (WGS) entry which is preliminary data.</text>
</comment>
<dbReference type="AlphaFoldDB" id="A0AAD6KXD2"/>
<proteinExistence type="predicted"/>
<dbReference type="Pfam" id="PF00498">
    <property type="entry name" value="FHA"/>
    <property type="match status" value="1"/>
</dbReference>
<dbReference type="InterPro" id="IPR008984">
    <property type="entry name" value="SMAD_FHA_dom_sf"/>
</dbReference>
<dbReference type="Proteomes" id="UP001162972">
    <property type="component" value="Chromosome 10"/>
</dbReference>